<evidence type="ECO:0000256" key="3">
    <source>
        <dbReference type="ARBA" id="ARBA00012093"/>
    </source>
</evidence>
<feature type="region of interest" description="Disordered" evidence="19">
    <location>
        <begin position="854"/>
        <end position="910"/>
    </location>
</feature>
<evidence type="ECO:0000256" key="6">
    <source>
        <dbReference type="ARBA" id="ARBA00031418"/>
    </source>
</evidence>
<feature type="compositionally biased region" description="Basic and acidic residues" evidence="19">
    <location>
        <begin position="406"/>
        <end position="436"/>
    </location>
</feature>
<dbReference type="SUPFAM" id="SSF53686">
    <property type="entry name" value="Tryptophan synthase beta subunit-like PLP-dependent enzymes"/>
    <property type="match status" value="1"/>
</dbReference>
<feature type="compositionally biased region" description="Basic and acidic residues" evidence="19">
    <location>
        <begin position="535"/>
        <end position="550"/>
    </location>
</feature>
<feature type="region of interest" description="Disordered" evidence="19">
    <location>
        <begin position="392"/>
        <end position="565"/>
    </location>
</feature>
<evidence type="ECO:0000256" key="8">
    <source>
        <dbReference type="ARBA" id="ARBA00042605"/>
    </source>
</evidence>
<evidence type="ECO:0000256" key="11">
    <source>
        <dbReference type="ARBA" id="ARBA00051769"/>
    </source>
</evidence>
<evidence type="ECO:0000256" key="5">
    <source>
        <dbReference type="ARBA" id="ARBA00023239"/>
    </source>
</evidence>
<dbReference type="EMBL" id="LR899011">
    <property type="protein sequence ID" value="CAD7084559.1"/>
    <property type="molecule type" value="Genomic_DNA"/>
</dbReference>
<evidence type="ECO:0000256" key="7">
    <source>
        <dbReference type="ARBA" id="ARBA00041766"/>
    </source>
</evidence>
<dbReference type="Proteomes" id="UP000594454">
    <property type="component" value="Chromosome 3"/>
</dbReference>
<evidence type="ECO:0000256" key="9">
    <source>
        <dbReference type="ARBA" id="ARBA00049406"/>
    </source>
</evidence>
<dbReference type="OrthoDB" id="4418812at2759"/>
<gene>
    <name evidence="21" type="ORF">HERILL_LOCUS7447</name>
</gene>
<evidence type="ECO:0000256" key="18">
    <source>
        <dbReference type="ARBA" id="ARBA00081761"/>
    </source>
</evidence>
<evidence type="ECO:0000256" key="19">
    <source>
        <dbReference type="SAM" id="MobiDB-lite"/>
    </source>
</evidence>
<feature type="region of interest" description="Disordered" evidence="19">
    <location>
        <begin position="687"/>
        <end position="723"/>
    </location>
</feature>
<dbReference type="GO" id="GO:0070178">
    <property type="term" value="P:D-serine metabolic process"/>
    <property type="evidence" value="ECO:0007669"/>
    <property type="project" value="UniProtKB-ARBA"/>
</dbReference>
<evidence type="ECO:0000256" key="14">
    <source>
        <dbReference type="ARBA" id="ARBA00066592"/>
    </source>
</evidence>
<evidence type="ECO:0000256" key="1">
    <source>
        <dbReference type="ARBA" id="ARBA00001933"/>
    </source>
</evidence>
<dbReference type="GO" id="GO:0003941">
    <property type="term" value="F:L-serine ammonia-lyase activity"/>
    <property type="evidence" value="ECO:0007669"/>
    <property type="project" value="UniProtKB-EC"/>
</dbReference>
<dbReference type="InterPro" id="IPR050147">
    <property type="entry name" value="Ser/Thr_Dehydratase"/>
</dbReference>
<keyword evidence="4" id="KW-0663">Pyridoxal phosphate</keyword>
<keyword evidence="22" id="KW-1185">Reference proteome</keyword>
<dbReference type="GO" id="GO:0030378">
    <property type="term" value="F:serine racemase activity"/>
    <property type="evidence" value="ECO:0007669"/>
    <property type="project" value="UniProtKB-EC"/>
</dbReference>
<comment type="similarity">
    <text evidence="2">Belongs to the serine/threonine dehydratase family.</text>
</comment>
<dbReference type="EC" id="4.3.1.17" evidence="3"/>
<evidence type="ECO:0000256" key="15">
    <source>
        <dbReference type="ARBA" id="ARBA00070760"/>
    </source>
</evidence>
<dbReference type="GO" id="GO:0006567">
    <property type="term" value="P:L-threonine catabolic process"/>
    <property type="evidence" value="ECO:0007669"/>
    <property type="project" value="TreeGrafter"/>
</dbReference>
<sequence length="985" mass="110312">MAQNPQMEISFRDIAATSYLLRDRVVQTQCVKSQLTNYLKCKSLHLKLEYKQNGGSYKTRGAFNALMTIPKDERRKGVVTACQGNHGVALSYAGRKLGIPITVLLPKLAPVSKVQTCRKYGSKVIVDGEDVHEAVIKAAELARNQNQKFINIFSNFALGVGNATAAIEMAQQVPKMDYCILPITLEKGILNGMKVAIKKLCPCCKIYAVKCSSKSSAPMSTDDNSIVDRVIEISEDDILTAFLLLVEVEKVLVEPSSAMALAALTSRKYPEFQDKNVVCFLPNGNVDLASVTKLLERSNIIPMNSITFSVSILDEVGALEKLCAEVSKNQVSIKDIVFPRNSNNEKMILFCETTGPEHAKTFIRSMLSVYSDFQVIPLRSAGKDQRFEGKPFYFSSSNGNNIKSQDNLDRRNLDQRQHSFRASKDSTESRYGDTRKGGSGGINGRNGRDAMKTARGLIRPFSPPPVPLPLRSYSNIRDPKKHRSTSKHSQYHDSNLNERSANLSREPVHNEGTTRMTRNKEGESREKHGKRAKNRSQDDSQKFGDDNRDSTHHRRRDDNSAIIAGEFEQVDHHKIYTVDRYDDQLSPLESTRMEEKRSVSKTVGRYDRGASRCHVDTIDKFTQSTIISRQECQKRQPGKSSTARTQHRKPEKPEKSSDSLKKDRTQDSRADYTLSCTCLEDPWSSDIKPEPRVQSFEKSDDSMEKPVEDKYKSSRGDCTCPNKPDSSDTFEIAMYSARNQPKLDSWILSTDTMDGNIECRRSTISVSEQNLHDGKENPQISSRVPPKLKKCRIDSCPFIDQRDRSTRSPPTDDKNLYCECGKKIVGCTRQTCPAYKGKSPKDLPNVSKESRLAKLSRNGTTSSQKLSKSSQPQDRSKNKDMNEMSGLSTTCTSSSDTSISENLPGKVSTQSARLDAGADEFHSLFHDGDYEECHCSKTAVSALPYILDFGKRQNKRLSAAVKSSLKVKKSFSDFEATLPNTWDFI</sequence>
<accession>A0A7R8YTM2</accession>
<feature type="compositionally biased region" description="Basic and acidic residues" evidence="19">
    <location>
        <begin position="687"/>
        <end position="715"/>
    </location>
</feature>
<feature type="compositionally biased region" description="Basic and acidic residues" evidence="19">
    <location>
        <begin position="651"/>
        <end position="668"/>
    </location>
</feature>
<evidence type="ECO:0000256" key="2">
    <source>
        <dbReference type="ARBA" id="ARBA00010869"/>
    </source>
</evidence>
<dbReference type="InParanoid" id="A0A7R8YTM2"/>
<organism evidence="21 22">
    <name type="scientific">Hermetia illucens</name>
    <name type="common">Black soldier fly</name>
    <dbReference type="NCBI Taxonomy" id="343691"/>
    <lineage>
        <taxon>Eukaryota</taxon>
        <taxon>Metazoa</taxon>
        <taxon>Ecdysozoa</taxon>
        <taxon>Arthropoda</taxon>
        <taxon>Hexapoda</taxon>
        <taxon>Insecta</taxon>
        <taxon>Pterygota</taxon>
        <taxon>Neoptera</taxon>
        <taxon>Endopterygota</taxon>
        <taxon>Diptera</taxon>
        <taxon>Brachycera</taxon>
        <taxon>Stratiomyomorpha</taxon>
        <taxon>Stratiomyidae</taxon>
        <taxon>Hermetiinae</taxon>
        <taxon>Hermetia</taxon>
    </lineage>
</organism>
<dbReference type="InterPro" id="IPR001926">
    <property type="entry name" value="TrpB-like_PALP"/>
</dbReference>
<dbReference type="GO" id="GO:0009097">
    <property type="term" value="P:isoleucine biosynthetic process"/>
    <property type="evidence" value="ECO:0007669"/>
    <property type="project" value="TreeGrafter"/>
</dbReference>
<dbReference type="GO" id="GO:0006565">
    <property type="term" value="P:L-serine catabolic process"/>
    <property type="evidence" value="ECO:0007669"/>
    <property type="project" value="TreeGrafter"/>
</dbReference>
<dbReference type="GO" id="GO:0004794">
    <property type="term" value="F:threonine deaminase activity"/>
    <property type="evidence" value="ECO:0007669"/>
    <property type="project" value="TreeGrafter"/>
</dbReference>
<dbReference type="GO" id="GO:0005524">
    <property type="term" value="F:ATP binding"/>
    <property type="evidence" value="ECO:0007669"/>
    <property type="project" value="UniProtKB-ARBA"/>
</dbReference>
<feature type="compositionally biased region" description="Low complexity" evidence="19">
    <location>
        <begin position="860"/>
        <end position="871"/>
    </location>
</feature>
<dbReference type="GO" id="GO:0030170">
    <property type="term" value="F:pyridoxal phosphate binding"/>
    <property type="evidence" value="ECO:0007669"/>
    <property type="project" value="UniProtKB-ARBA"/>
</dbReference>
<dbReference type="InterPro" id="IPR036052">
    <property type="entry name" value="TrpB-like_PALP_sf"/>
</dbReference>
<reference evidence="21 22" key="1">
    <citation type="submission" date="2020-11" db="EMBL/GenBank/DDBJ databases">
        <authorList>
            <person name="Wallbank WR R."/>
            <person name="Pardo Diaz C."/>
            <person name="Kozak K."/>
            <person name="Martin S."/>
            <person name="Jiggins C."/>
            <person name="Moest M."/>
            <person name="Warren A I."/>
            <person name="Generalovic N T."/>
            <person name="Byers J.R.P. K."/>
            <person name="Montejo-Kovacevich G."/>
            <person name="Yen C E."/>
        </authorList>
    </citation>
    <scope>NUCLEOTIDE SEQUENCE [LARGE SCALE GENOMIC DNA]</scope>
</reference>
<evidence type="ECO:0000256" key="16">
    <source>
        <dbReference type="ARBA" id="ARBA00076108"/>
    </source>
</evidence>
<evidence type="ECO:0000313" key="22">
    <source>
        <dbReference type="Proteomes" id="UP000594454"/>
    </source>
</evidence>
<dbReference type="FunFam" id="3.40.50.1100:FF:000041">
    <property type="entry name" value="Threonine ammonia-lyase, variant"/>
    <property type="match status" value="1"/>
</dbReference>
<feature type="region of interest" description="Disordered" evidence="19">
    <location>
        <begin position="628"/>
        <end position="668"/>
    </location>
</feature>
<feature type="compositionally biased region" description="Polar residues" evidence="19">
    <location>
        <begin position="394"/>
        <end position="405"/>
    </location>
</feature>
<comment type="catalytic activity">
    <reaction evidence="9">
        <text>L-serine = pyruvate + NH4(+)</text>
        <dbReference type="Rhea" id="RHEA:19169"/>
        <dbReference type="ChEBI" id="CHEBI:15361"/>
        <dbReference type="ChEBI" id="CHEBI:28938"/>
        <dbReference type="ChEBI" id="CHEBI:33384"/>
        <dbReference type="EC" id="4.3.1.17"/>
    </reaction>
</comment>
<dbReference type="Gene3D" id="3.40.50.1100">
    <property type="match status" value="3"/>
</dbReference>
<evidence type="ECO:0000256" key="17">
    <source>
        <dbReference type="ARBA" id="ARBA00081060"/>
    </source>
</evidence>
<dbReference type="PANTHER" id="PTHR48078">
    <property type="entry name" value="THREONINE DEHYDRATASE, MITOCHONDRIAL-RELATED"/>
    <property type="match status" value="1"/>
</dbReference>
<dbReference type="EC" id="4.3.1.18" evidence="13"/>
<comment type="cofactor">
    <cofactor evidence="1">
        <name>pyridoxal 5'-phosphate</name>
        <dbReference type="ChEBI" id="CHEBI:597326"/>
    </cofactor>
</comment>
<evidence type="ECO:0000256" key="10">
    <source>
        <dbReference type="ARBA" id="ARBA00050422"/>
    </source>
</evidence>
<proteinExistence type="inferred from homology"/>
<protein>
    <recommendedName>
        <fullName evidence="15">Serine racemase</fullName>
        <ecNumber evidence="3">4.3.1.17</ecNumber>
        <ecNumber evidence="13">4.3.1.18</ecNumber>
        <ecNumber evidence="14">5.1.1.18</ecNumber>
    </recommendedName>
    <alternativeName>
        <fullName evidence="16">D-serine ammonia-lyase</fullName>
    </alternativeName>
    <alternativeName>
        <fullName evidence="18">D-serine dehydratase</fullName>
    </alternativeName>
    <alternativeName>
        <fullName evidence="17">L-serine ammonia-lyase</fullName>
    </alternativeName>
    <alternativeName>
        <fullName evidence="7">L-serine deaminase</fullName>
    </alternativeName>
    <alternativeName>
        <fullName evidence="6">L-serine dehydratase</fullName>
    </alternativeName>
    <alternativeName>
        <fullName evidence="8">L-threonine dehydratase</fullName>
    </alternativeName>
</protein>
<feature type="compositionally biased region" description="Low complexity" evidence="19">
    <location>
        <begin position="885"/>
        <end position="900"/>
    </location>
</feature>
<evidence type="ECO:0000256" key="13">
    <source>
        <dbReference type="ARBA" id="ARBA00066349"/>
    </source>
</evidence>
<evidence type="ECO:0000259" key="20">
    <source>
        <dbReference type="Pfam" id="PF00291"/>
    </source>
</evidence>
<comment type="catalytic activity">
    <reaction evidence="11">
        <text>L-serine = D-serine</text>
        <dbReference type="Rhea" id="RHEA:10980"/>
        <dbReference type="ChEBI" id="CHEBI:33384"/>
        <dbReference type="ChEBI" id="CHEBI:35247"/>
        <dbReference type="EC" id="5.1.1.18"/>
    </reaction>
</comment>
<feature type="domain" description="Tryptophan synthase beta chain-like PALP" evidence="20">
    <location>
        <begin position="25"/>
        <end position="281"/>
    </location>
</feature>
<comment type="catalytic activity">
    <reaction evidence="10">
        <text>D-serine = pyruvate + NH4(+)</text>
        <dbReference type="Rhea" id="RHEA:13977"/>
        <dbReference type="ChEBI" id="CHEBI:15361"/>
        <dbReference type="ChEBI" id="CHEBI:28938"/>
        <dbReference type="ChEBI" id="CHEBI:35247"/>
        <dbReference type="EC" id="4.3.1.18"/>
    </reaction>
</comment>
<feature type="compositionally biased region" description="Polar residues" evidence="19">
    <location>
        <begin position="492"/>
        <end position="503"/>
    </location>
</feature>
<dbReference type="AlphaFoldDB" id="A0A7R8YTM2"/>
<evidence type="ECO:0000256" key="4">
    <source>
        <dbReference type="ARBA" id="ARBA00022898"/>
    </source>
</evidence>
<keyword evidence="5" id="KW-0456">Lyase</keyword>
<comment type="function">
    <text evidence="12">Catalyzes the synthesis of D-serine from L-serine. D-serine is a key coagonist with glutamate at NMDA receptors. Has dehydratase activity towards both L-serine and D-serine.</text>
</comment>
<evidence type="ECO:0000313" key="21">
    <source>
        <dbReference type="EMBL" id="CAD7084559.1"/>
    </source>
</evidence>
<name>A0A7R8YTM2_HERIL</name>
<dbReference type="EC" id="5.1.1.18" evidence="14"/>
<evidence type="ECO:0000256" key="12">
    <source>
        <dbReference type="ARBA" id="ARBA00056426"/>
    </source>
</evidence>
<dbReference type="PANTHER" id="PTHR48078:SF19">
    <property type="entry name" value="ACT DOMAIN-CONTAINING PROTEIN"/>
    <property type="match status" value="1"/>
</dbReference>
<dbReference type="GO" id="GO:0008721">
    <property type="term" value="F:D-serine ammonia-lyase activity"/>
    <property type="evidence" value="ECO:0007669"/>
    <property type="project" value="UniProtKB-EC"/>
</dbReference>
<dbReference type="Pfam" id="PF00291">
    <property type="entry name" value="PALP"/>
    <property type="match status" value="1"/>
</dbReference>